<accession>A0A8E0RP44</accession>
<organism evidence="1 2">
    <name type="scientific">Fasciolopsis buskii</name>
    <dbReference type="NCBI Taxonomy" id="27845"/>
    <lineage>
        <taxon>Eukaryota</taxon>
        <taxon>Metazoa</taxon>
        <taxon>Spiralia</taxon>
        <taxon>Lophotrochozoa</taxon>
        <taxon>Platyhelminthes</taxon>
        <taxon>Trematoda</taxon>
        <taxon>Digenea</taxon>
        <taxon>Plagiorchiida</taxon>
        <taxon>Echinostomata</taxon>
        <taxon>Echinostomatoidea</taxon>
        <taxon>Fasciolidae</taxon>
        <taxon>Fasciolopsis</taxon>
    </lineage>
</organism>
<dbReference type="Proteomes" id="UP000728185">
    <property type="component" value="Unassembled WGS sequence"/>
</dbReference>
<dbReference type="EMBL" id="LUCM01011252">
    <property type="protein sequence ID" value="KAA0184213.1"/>
    <property type="molecule type" value="Genomic_DNA"/>
</dbReference>
<gene>
    <name evidence="1" type="ORF">FBUS_07684</name>
</gene>
<proteinExistence type="predicted"/>
<dbReference type="AlphaFoldDB" id="A0A8E0RP44"/>
<keyword evidence="2" id="KW-1185">Reference proteome</keyword>
<comment type="caution">
    <text evidence="1">The sequence shown here is derived from an EMBL/GenBank/DDBJ whole genome shotgun (WGS) entry which is preliminary data.</text>
</comment>
<evidence type="ECO:0000313" key="2">
    <source>
        <dbReference type="Proteomes" id="UP000728185"/>
    </source>
</evidence>
<evidence type="ECO:0000313" key="1">
    <source>
        <dbReference type="EMBL" id="KAA0184213.1"/>
    </source>
</evidence>
<protein>
    <submittedName>
        <fullName evidence="1">Uncharacterized protein</fullName>
    </submittedName>
</protein>
<sequence length="96" mass="10988">MNLLNGHELLQYKKFSLRRVCLRLFLPQEGSIHLDCNPVGEWNLRTDAVYLPPYPRDHPFVLANHRIVADTVSASSDEDLPVASRERVDNVSISFL</sequence>
<reference evidence="1" key="1">
    <citation type="submission" date="2019-05" db="EMBL/GenBank/DDBJ databases">
        <title>Annotation for the trematode Fasciolopsis buski.</title>
        <authorList>
            <person name="Choi Y.-J."/>
        </authorList>
    </citation>
    <scope>NUCLEOTIDE SEQUENCE</scope>
    <source>
        <strain evidence="1">HT</strain>
        <tissue evidence="1">Whole worm</tissue>
    </source>
</reference>
<name>A0A8E0RP44_9TREM</name>